<dbReference type="InterPro" id="IPR029602">
    <property type="entry name" value="IFT74"/>
</dbReference>
<gene>
    <name evidence="1" type="ORF">PXEA_LOCUS6589</name>
</gene>
<comment type="caution">
    <text evidence="1">The sequence shown here is derived from an EMBL/GenBank/DDBJ whole genome shotgun (WGS) entry which is preliminary data.</text>
</comment>
<sequence>MVLSDSLFCPVGSASYLSGSAISLDPATLTRDLHEKIVHRENELQLIEQELEESRSERGQKFRELKKREQQMEEFFKTFNDIKVIEMSHLSELEGKIMQTLEVTARYLVNAEQTPSLVSSITAASSATLAVGETGGQPELDVKRMKEQANFKSAEFTKSEATAAGLLVDHARLTKDLAKVDMLEKKISQASYPFSKFAF</sequence>
<dbReference type="Proteomes" id="UP000784294">
    <property type="component" value="Unassembled WGS sequence"/>
</dbReference>
<keyword evidence="2" id="KW-1185">Reference proteome</keyword>
<evidence type="ECO:0000313" key="1">
    <source>
        <dbReference type="EMBL" id="VEL13149.1"/>
    </source>
</evidence>
<name>A0A3S4ZVN3_9PLAT</name>
<organism evidence="1 2">
    <name type="scientific">Protopolystoma xenopodis</name>
    <dbReference type="NCBI Taxonomy" id="117903"/>
    <lineage>
        <taxon>Eukaryota</taxon>
        <taxon>Metazoa</taxon>
        <taxon>Spiralia</taxon>
        <taxon>Lophotrochozoa</taxon>
        <taxon>Platyhelminthes</taxon>
        <taxon>Monogenea</taxon>
        <taxon>Polyopisthocotylea</taxon>
        <taxon>Polystomatidea</taxon>
        <taxon>Polystomatidae</taxon>
        <taxon>Protopolystoma</taxon>
    </lineage>
</organism>
<dbReference type="EMBL" id="CAAALY010016879">
    <property type="protein sequence ID" value="VEL13149.1"/>
    <property type="molecule type" value="Genomic_DNA"/>
</dbReference>
<dbReference type="PANTHER" id="PTHR31432:SF0">
    <property type="entry name" value="INTRAFLAGELLAR TRANSPORT PROTEIN 74 HOMOLOG"/>
    <property type="match status" value="1"/>
</dbReference>
<dbReference type="AlphaFoldDB" id="A0A3S4ZVN3"/>
<dbReference type="GO" id="GO:0048487">
    <property type="term" value="F:beta-tubulin binding"/>
    <property type="evidence" value="ECO:0007669"/>
    <property type="project" value="InterPro"/>
</dbReference>
<dbReference type="GO" id="GO:0030992">
    <property type="term" value="C:intraciliary transport particle B"/>
    <property type="evidence" value="ECO:0007669"/>
    <property type="project" value="InterPro"/>
</dbReference>
<accession>A0A3S4ZVN3</accession>
<dbReference type="OrthoDB" id="444379at2759"/>
<reference evidence="1" key="1">
    <citation type="submission" date="2018-11" db="EMBL/GenBank/DDBJ databases">
        <authorList>
            <consortium name="Pathogen Informatics"/>
        </authorList>
    </citation>
    <scope>NUCLEOTIDE SEQUENCE</scope>
</reference>
<dbReference type="GO" id="GO:0035735">
    <property type="term" value="P:intraciliary transport involved in cilium assembly"/>
    <property type="evidence" value="ECO:0007669"/>
    <property type="project" value="TreeGrafter"/>
</dbReference>
<proteinExistence type="predicted"/>
<evidence type="ECO:0000313" key="2">
    <source>
        <dbReference type="Proteomes" id="UP000784294"/>
    </source>
</evidence>
<dbReference type="GO" id="GO:0005929">
    <property type="term" value="C:cilium"/>
    <property type="evidence" value="ECO:0007669"/>
    <property type="project" value="TreeGrafter"/>
</dbReference>
<dbReference type="PANTHER" id="PTHR31432">
    <property type="entry name" value="INTRAFLAGELLAR TRANSPORT PROTEIN 74 HOMOLOG"/>
    <property type="match status" value="1"/>
</dbReference>
<protein>
    <submittedName>
        <fullName evidence="1">Uncharacterized protein</fullName>
    </submittedName>
</protein>